<evidence type="ECO:0000313" key="2">
    <source>
        <dbReference type="Proteomes" id="UP000186657"/>
    </source>
</evidence>
<protein>
    <submittedName>
        <fullName evidence="1">Uncharacterized protein</fullName>
    </submittedName>
</protein>
<accession>A0A1U7N9I0</accession>
<name>A0A1U7N9I0_9CYAN</name>
<keyword evidence="2" id="KW-1185">Reference proteome</keyword>
<evidence type="ECO:0000313" key="1">
    <source>
        <dbReference type="EMBL" id="OLT62607.1"/>
    </source>
</evidence>
<dbReference type="Proteomes" id="UP000186657">
    <property type="component" value="Unassembled WGS sequence"/>
</dbReference>
<dbReference type="RefSeq" id="WP_075904797.1">
    <property type="nucleotide sequence ID" value="NZ_MKZS01000001.1"/>
</dbReference>
<dbReference type="AlphaFoldDB" id="A0A1U7N9I0"/>
<comment type="caution">
    <text evidence="1">The sequence shown here is derived from an EMBL/GenBank/DDBJ whole genome shotgun (WGS) entry which is preliminary data.</text>
</comment>
<sequence length="65" mass="7367">MLATTMGETTLDSLDVLGVVVWLMRLSSMAYLKVKQDSQIAVEQVKASQAYKRVHFKTIFFQSIL</sequence>
<gene>
    <name evidence="1" type="ORF">BJP37_29845</name>
</gene>
<dbReference type="EMBL" id="MKZS01000001">
    <property type="protein sequence ID" value="OLT62607.1"/>
    <property type="molecule type" value="Genomic_DNA"/>
</dbReference>
<organism evidence="1 2">
    <name type="scientific">Moorena bouillonii PNG</name>
    <dbReference type="NCBI Taxonomy" id="568701"/>
    <lineage>
        <taxon>Bacteria</taxon>
        <taxon>Bacillati</taxon>
        <taxon>Cyanobacteriota</taxon>
        <taxon>Cyanophyceae</taxon>
        <taxon>Coleofasciculales</taxon>
        <taxon>Coleofasciculaceae</taxon>
        <taxon>Moorena</taxon>
    </lineage>
</organism>
<proteinExistence type="predicted"/>
<reference evidence="1 2" key="1">
    <citation type="submission" date="2016-10" db="EMBL/GenBank/DDBJ databases">
        <title>Comparative genomics uncovers the prolific and rare metabolic potential of the cyanobacterial genus Moorea.</title>
        <authorList>
            <person name="Leao T."/>
            <person name="Castelao G."/>
            <person name="Korobeynikov A."/>
            <person name="Monroe E.A."/>
            <person name="Podell S."/>
            <person name="Glukhov E."/>
            <person name="Allen E."/>
            <person name="Gerwick W.H."/>
            <person name="Gerwick L."/>
        </authorList>
    </citation>
    <scope>NUCLEOTIDE SEQUENCE [LARGE SCALE GENOMIC DNA]</scope>
    <source>
        <strain evidence="1 2">PNG5-198</strain>
    </source>
</reference>